<feature type="region of interest" description="Disordered" evidence="3">
    <location>
        <begin position="1"/>
        <end position="45"/>
    </location>
</feature>
<dbReference type="InterPro" id="IPR036873">
    <property type="entry name" value="Rhodanese-like_dom_sf"/>
</dbReference>
<dbReference type="SMART" id="SM00450">
    <property type="entry name" value="RHOD"/>
    <property type="match status" value="1"/>
</dbReference>
<dbReference type="SMART" id="SM00194">
    <property type="entry name" value="PTPc"/>
    <property type="match status" value="1"/>
</dbReference>
<dbReference type="Pfam" id="PF00581">
    <property type="entry name" value="Rhodanese"/>
    <property type="match status" value="1"/>
</dbReference>
<protein>
    <recommendedName>
        <fullName evidence="2">protein-tyrosine-phosphatase</fullName>
        <ecNumber evidence="2">3.1.3.48</ecNumber>
    </recommendedName>
</protein>
<dbReference type="InterPro" id="IPR001763">
    <property type="entry name" value="Rhodanese-like_dom"/>
</dbReference>
<dbReference type="SMART" id="SM00404">
    <property type="entry name" value="PTPc_motif"/>
    <property type="match status" value="1"/>
</dbReference>
<dbReference type="Gene3D" id="3.90.190.10">
    <property type="entry name" value="Protein tyrosine phosphatase superfamily"/>
    <property type="match status" value="1"/>
</dbReference>
<dbReference type="InterPro" id="IPR050348">
    <property type="entry name" value="Protein-Tyr_Phosphatase"/>
</dbReference>
<dbReference type="RefSeq" id="XP_015470151.1">
    <property type="nucleotide sequence ID" value="XM_015608958.1"/>
</dbReference>
<dbReference type="InterPro" id="IPR003595">
    <property type="entry name" value="Tyr_Pase_cat"/>
</dbReference>
<dbReference type="PANTHER" id="PTHR19134">
    <property type="entry name" value="RECEPTOR-TYPE TYROSINE-PROTEIN PHOSPHATASE"/>
    <property type="match status" value="1"/>
</dbReference>
<feature type="compositionally biased region" description="Polar residues" evidence="3">
    <location>
        <begin position="1"/>
        <end position="15"/>
    </location>
</feature>
<dbReference type="PROSITE" id="PS50206">
    <property type="entry name" value="RHODANESE_3"/>
    <property type="match status" value="1"/>
</dbReference>
<sequence length="854" mass="97189">MSSSPSICASPNFTFPPTLHDERVNGGSNDYFTNKTSTREAEYPQIPTSDKRVPEYIAPPPVHTKMNTSLSSINSDTTVCDSSSGSINSKNTRNDSVFSTETLVEEIEYAKKKNPLNLQLPTGKHKQTQSRDEERSKSAVEPKFDFNIHRSPVKQQPSLIPTNSLPEMNPVLNYNNPPTLKKHITTTSLTLNDSFKMIQNEQFKKPNKMMNVDCKDLIDTLSQQNSNRIQSISINTNNDIMKQIMDSTSKLSEILVIDIRPFTEYVKSHIKGSINICLPLTLLKRANYDLNRCIKALPAYEKSIFEEHISTYGGKNLNNLNTAESKNSDGTSTEFPSILLYDTYNNSSNLYHMAKKFMDFKSWEDSIFILDSKYNEISERFPSLVESGNGNFSRQGSVPQLPVNNVAEKYRSASLSDIPTIKTINMADTSTPILSNFQLPQTPKKQFKLRHNEEVLTDNLEGASDLSLINLSHHFDKLSGTDQNRLPIWISSSLSKRTKLIEDFNNLEKNEKHRLLDAFTINKTNSINDKIEEEKLSPGGSVIDSENNQAPSISSGIEYGHKNRYKDIFLFEHSRVKLNDLPSMTKKGQLCDYINASYLNPLKDLERITEMSKVIHHLKYIGAQGPLNETTGDFWKCVVNHRSPLIISLTDEFENGVNKCSPFWKSGEYKSNNNIIKVKMIDSMNYKNENTIILRRFEVSMDDLESHQVFQIHLLSWPDMGAVLKPKDLISIIELKHHILESCSSILEEFPTIIHCSAGCGRTGTLCTIDSLINILNENPSFDLAFDPVYLMVDNFRRQRVSMVQNLRQYYLIYDTLLIYLRKKLNLQAENDPSVGWDDLVHFDIVNDFLNCIT</sequence>
<comment type="similarity">
    <text evidence="1">Belongs to the protein-tyrosine phosphatase family. Non-receptor class subfamily.</text>
</comment>
<dbReference type="PROSITE" id="PS50055">
    <property type="entry name" value="TYR_PHOSPHATASE_PTP"/>
    <property type="match status" value="1"/>
</dbReference>
<dbReference type="Proteomes" id="UP000054251">
    <property type="component" value="Unassembled WGS sequence"/>
</dbReference>
<evidence type="ECO:0000313" key="7">
    <source>
        <dbReference type="EMBL" id="KSA04049.1"/>
    </source>
</evidence>
<evidence type="ECO:0000256" key="3">
    <source>
        <dbReference type="SAM" id="MobiDB-lite"/>
    </source>
</evidence>
<feature type="compositionally biased region" description="Basic and acidic residues" evidence="3">
    <location>
        <begin position="129"/>
        <end position="141"/>
    </location>
</feature>
<comment type="caution">
    <text evidence="7">The sequence shown here is derived from an EMBL/GenBank/DDBJ whole genome shotgun (WGS) entry which is preliminary data.</text>
</comment>
<organism evidence="7 8">
    <name type="scientific">Debaryomyces fabryi</name>
    <dbReference type="NCBI Taxonomy" id="58627"/>
    <lineage>
        <taxon>Eukaryota</taxon>
        <taxon>Fungi</taxon>
        <taxon>Dikarya</taxon>
        <taxon>Ascomycota</taxon>
        <taxon>Saccharomycotina</taxon>
        <taxon>Pichiomycetes</taxon>
        <taxon>Debaryomycetaceae</taxon>
        <taxon>Debaryomyces</taxon>
    </lineage>
</organism>
<dbReference type="InterPro" id="IPR016130">
    <property type="entry name" value="Tyr_Pase_AS"/>
</dbReference>
<dbReference type="GO" id="GO:0004725">
    <property type="term" value="F:protein tyrosine phosphatase activity"/>
    <property type="evidence" value="ECO:0007669"/>
    <property type="project" value="UniProtKB-EC"/>
</dbReference>
<feature type="region of interest" description="Disordered" evidence="3">
    <location>
        <begin position="114"/>
        <end position="141"/>
    </location>
</feature>
<evidence type="ECO:0000259" key="4">
    <source>
        <dbReference type="PROSITE" id="PS50055"/>
    </source>
</evidence>
<name>A0A0V1Q6A6_9ASCO</name>
<dbReference type="GeneID" id="26837137"/>
<dbReference type="AlphaFoldDB" id="A0A0V1Q6A6"/>
<proteinExistence type="inferred from homology"/>
<evidence type="ECO:0000313" key="8">
    <source>
        <dbReference type="Proteomes" id="UP000054251"/>
    </source>
</evidence>
<dbReference type="PROSITE" id="PS50056">
    <property type="entry name" value="TYR_PHOSPHATASE_2"/>
    <property type="match status" value="1"/>
</dbReference>
<keyword evidence="8" id="KW-1185">Reference proteome</keyword>
<reference evidence="7 8" key="1">
    <citation type="submission" date="2015-11" db="EMBL/GenBank/DDBJ databases">
        <title>The genome of Debaryomyces fabryi.</title>
        <authorList>
            <person name="Tafer H."/>
            <person name="Lopandic K."/>
        </authorList>
    </citation>
    <scope>NUCLEOTIDE SEQUENCE [LARGE SCALE GENOMIC DNA]</scope>
    <source>
        <strain evidence="7 8">CBS 789</strain>
    </source>
</reference>
<dbReference type="InterPro" id="IPR000387">
    <property type="entry name" value="Tyr_Pase_dom"/>
</dbReference>
<dbReference type="Pfam" id="PF00102">
    <property type="entry name" value="Y_phosphatase"/>
    <property type="match status" value="1"/>
</dbReference>
<dbReference type="CDD" id="cd18533">
    <property type="entry name" value="PTP_fungal"/>
    <property type="match status" value="1"/>
</dbReference>
<feature type="compositionally biased region" description="Polar residues" evidence="3">
    <location>
        <begin position="26"/>
        <end position="36"/>
    </location>
</feature>
<dbReference type="Gene3D" id="3.40.250.10">
    <property type="entry name" value="Rhodanese-like domain"/>
    <property type="match status" value="1"/>
</dbReference>
<dbReference type="SUPFAM" id="SSF52821">
    <property type="entry name" value="Rhodanese/Cell cycle control phosphatase"/>
    <property type="match status" value="1"/>
</dbReference>
<dbReference type="InterPro" id="IPR029021">
    <property type="entry name" value="Prot-tyrosine_phosphatase-like"/>
</dbReference>
<evidence type="ECO:0000259" key="6">
    <source>
        <dbReference type="PROSITE" id="PS50206"/>
    </source>
</evidence>
<dbReference type="SUPFAM" id="SSF52799">
    <property type="entry name" value="(Phosphotyrosine protein) phosphatases II"/>
    <property type="match status" value="1"/>
</dbReference>
<dbReference type="PANTHER" id="PTHR19134:SF561">
    <property type="entry name" value="PROTEIN TYROSINE PHOSPHATASE 36E, ISOFORM A"/>
    <property type="match status" value="1"/>
</dbReference>
<dbReference type="EMBL" id="LMYN01000002">
    <property type="protein sequence ID" value="KSA04049.1"/>
    <property type="molecule type" value="Genomic_DNA"/>
</dbReference>
<gene>
    <name evidence="7" type="ORF">AC631_00128</name>
</gene>
<accession>A0A0V1Q6A6</accession>
<feature type="domain" description="Rhodanese" evidence="6">
    <location>
        <begin position="250"/>
        <end position="386"/>
    </location>
</feature>
<evidence type="ECO:0000256" key="1">
    <source>
        <dbReference type="ARBA" id="ARBA00009649"/>
    </source>
</evidence>
<feature type="domain" description="Tyrosine-protein phosphatase" evidence="4">
    <location>
        <begin position="562"/>
        <end position="820"/>
    </location>
</feature>
<dbReference type="InterPro" id="IPR000242">
    <property type="entry name" value="PTP_cat"/>
</dbReference>
<dbReference type="EC" id="3.1.3.48" evidence="2"/>
<evidence type="ECO:0000259" key="5">
    <source>
        <dbReference type="PROSITE" id="PS50056"/>
    </source>
</evidence>
<dbReference type="PRINTS" id="PR00700">
    <property type="entry name" value="PRTYPHPHTASE"/>
</dbReference>
<dbReference type="PROSITE" id="PS00383">
    <property type="entry name" value="TYR_PHOSPHATASE_1"/>
    <property type="match status" value="1"/>
</dbReference>
<dbReference type="OrthoDB" id="6058203at2759"/>
<feature type="domain" description="Tyrosine specific protein phosphatases" evidence="5">
    <location>
        <begin position="727"/>
        <end position="811"/>
    </location>
</feature>
<evidence type="ECO:0000256" key="2">
    <source>
        <dbReference type="ARBA" id="ARBA00013064"/>
    </source>
</evidence>